<dbReference type="InterPro" id="IPR021354">
    <property type="entry name" value="DUF2975"/>
</dbReference>
<keyword evidence="1" id="KW-0472">Membrane</keyword>
<protein>
    <recommendedName>
        <fullName evidence="3">DUF2975 domain-containing protein</fullName>
    </recommendedName>
</protein>
<name>A0AAP8TX29_SERMA</name>
<dbReference type="Pfam" id="PF11188">
    <property type="entry name" value="DUF2975"/>
    <property type="match status" value="1"/>
</dbReference>
<evidence type="ECO:0000313" key="2">
    <source>
        <dbReference type="EMBL" id="POP17306.1"/>
    </source>
</evidence>
<dbReference type="EMBL" id="PQGI01000006">
    <property type="protein sequence ID" value="POP17306.1"/>
    <property type="molecule type" value="Genomic_DNA"/>
</dbReference>
<feature type="transmembrane region" description="Helical" evidence="1">
    <location>
        <begin position="142"/>
        <end position="160"/>
    </location>
</feature>
<reference evidence="2" key="1">
    <citation type="submission" date="2018-01" db="EMBL/GenBank/DDBJ databases">
        <title>The opportunistic pathogen Serratia marcescens is an overlooked threat to honeybees.</title>
        <authorList>
            <person name="Raymann K."/>
            <person name="Shaffer Z."/>
            <person name="Coon K."/>
            <person name="Salisbury S."/>
            <person name="Moran N.A."/>
        </authorList>
    </citation>
    <scope>NUCLEOTIDE SEQUENCE [LARGE SCALE GENOMIC DNA]</scope>
    <source>
        <strain evidence="2">KZ19</strain>
    </source>
</reference>
<accession>A0AAP8TX29</accession>
<keyword evidence="1" id="KW-0812">Transmembrane</keyword>
<organism evidence="2">
    <name type="scientific">Serratia marcescens</name>
    <dbReference type="NCBI Taxonomy" id="615"/>
    <lineage>
        <taxon>Bacteria</taxon>
        <taxon>Pseudomonadati</taxon>
        <taxon>Pseudomonadota</taxon>
        <taxon>Gammaproteobacteria</taxon>
        <taxon>Enterobacterales</taxon>
        <taxon>Yersiniaceae</taxon>
        <taxon>Serratia</taxon>
    </lineage>
</organism>
<evidence type="ECO:0008006" key="3">
    <source>
        <dbReference type="Google" id="ProtNLM"/>
    </source>
</evidence>
<gene>
    <name evidence="2" type="ORF">C3R40_07485</name>
</gene>
<keyword evidence="1" id="KW-1133">Transmembrane helix</keyword>
<evidence type="ECO:0000256" key="1">
    <source>
        <dbReference type="SAM" id="Phobius"/>
    </source>
</evidence>
<comment type="caution">
    <text evidence="2">The sequence shown here is derived from an EMBL/GenBank/DDBJ whole genome shotgun (WGS) entry which is preliminary data.</text>
</comment>
<dbReference type="AlphaFoldDB" id="A0AAP8TX29"/>
<sequence>MRMNTLSHSRKIHIRLCRCLEIILLFLMGTLPVTCSYLLLYSGEDNPSFPPDADIIEWTLGDNLSFIIDNLVIFFVLLQMLMFSKGVRKGELFTKSRIRNIKGIGLALVLGYALNLFARVFFDFATDEWNTDFLSFANTELYSLQQLLLGGGVLSLSFIFEKGRVLEEESELVI</sequence>
<proteinExistence type="predicted"/>
<feature type="transmembrane region" description="Helical" evidence="1">
    <location>
        <begin position="20"/>
        <end position="43"/>
    </location>
</feature>
<feature type="transmembrane region" description="Helical" evidence="1">
    <location>
        <begin position="63"/>
        <end position="83"/>
    </location>
</feature>
<feature type="transmembrane region" description="Helical" evidence="1">
    <location>
        <begin position="104"/>
        <end position="122"/>
    </location>
</feature>